<dbReference type="EMBL" id="JAELVF020000001">
    <property type="protein sequence ID" value="MBU7597342.1"/>
    <property type="molecule type" value="Genomic_DNA"/>
</dbReference>
<keyword evidence="6" id="KW-1003">Cell membrane</keyword>
<gene>
    <name evidence="8" type="ORF">JGS22_006765</name>
</gene>
<dbReference type="Pfam" id="PF02104">
    <property type="entry name" value="SURF1"/>
    <property type="match status" value="1"/>
</dbReference>
<evidence type="ECO:0000256" key="6">
    <source>
        <dbReference type="RuleBase" id="RU363076"/>
    </source>
</evidence>
<dbReference type="PROSITE" id="PS50895">
    <property type="entry name" value="SURF1"/>
    <property type="match status" value="1"/>
</dbReference>
<accession>A0A949JDB7</accession>
<dbReference type="InterPro" id="IPR002994">
    <property type="entry name" value="Surf1/Shy1"/>
</dbReference>
<evidence type="ECO:0000256" key="3">
    <source>
        <dbReference type="ARBA" id="ARBA00022692"/>
    </source>
</evidence>
<evidence type="ECO:0000256" key="2">
    <source>
        <dbReference type="ARBA" id="ARBA00007165"/>
    </source>
</evidence>
<dbReference type="RefSeq" id="WP_211041534.1">
    <property type="nucleotide sequence ID" value="NZ_JAELVF020000001.1"/>
</dbReference>
<comment type="caution">
    <text evidence="6">Lacks conserved residue(s) required for the propagation of feature annotation.</text>
</comment>
<evidence type="ECO:0000256" key="7">
    <source>
        <dbReference type="SAM" id="MobiDB-lite"/>
    </source>
</evidence>
<keyword evidence="3 6" id="KW-0812">Transmembrane</keyword>
<keyword evidence="5 6" id="KW-0472">Membrane</keyword>
<feature type="region of interest" description="Disordered" evidence="7">
    <location>
        <begin position="261"/>
        <end position="316"/>
    </location>
</feature>
<feature type="compositionally biased region" description="Basic and acidic residues" evidence="7">
    <location>
        <begin position="278"/>
        <end position="292"/>
    </location>
</feature>
<feature type="transmembrane region" description="Helical" evidence="6">
    <location>
        <begin position="226"/>
        <end position="246"/>
    </location>
</feature>
<organism evidence="8 9">
    <name type="scientific">Streptomyces tardus</name>
    <dbReference type="NCBI Taxonomy" id="2780544"/>
    <lineage>
        <taxon>Bacteria</taxon>
        <taxon>Bacillati</taxon>
        <taxon>Actinomycetota</taxon>
        <taxon>Actinomycetes</taxon>
        <taxon>Kitasatosporales</taxon>
        <taxon>Streptomycetaceae</taxon>
        <taxon>Streptomyces</taxon>
    </lineage>
</organism>
<name>A0A949JDB7_9ACTN</name>
<comment type="caution">
    <text evidence="8">The sequence shown here is derived from an EMBL/GenBank/DDBJ whole genome shotgun (WGS) entry which is preliminary data.</text>
</comment>
<protein>
    <recommendedName>
        <fullName evidence="6">SURF1-like protein</fullName>
    </recommendedName>
</protein>
<evidence type="ECO:0000256" key="5">
    <source>
        <dbReference type="ARBA" id="ARBA00023136"/>
    </source>
</evidence>
<keyword evidence="4 6" id="KW-1133">Transmembrane helix</keyword>
<evidence type="ECO:0000256" key="4">
    <source>
        <dbReference type="ARBA" id="ARBA00022989"/>
    </source>
</evidence>
<reference evidence="8" key="1">
    <citation type="submission" date="2021-06" db="EMBL/GenBank/DDBJ databases">
        <title>Sequencing of actinobacteria type strains.</title>
        <authorList>
            <person name="Nguyen G.-S."/>
            <person name="Wentzel A."/>
        </authorList>
    </citation>
    <scope>NUCLEOTIDE SEQUENCE</scope>
    <source>
        <strain evidence="8">P38-E01</strain>
    </source>
</reference>
<dbReference type="CDD" id="cd06662">
    <property type="entry name" value="SURF1"/>
    <property type="match status" value="1"/>
</dbReference>
<comment type="subcellular location">
    <subcellularLocation>
        <location evidence="6">Cell membrane</location>
        <topology evidence="6">Multi-pass membrane protein</topology>
    </subcellularLocation>
    <subcellularLocation>
        <location evidence="1">Membrane</location>
    </subcellularLocation>
</comment>
<evidence type="ECO:0000313" key="9">
    <source>
        <dbReference type="Proteomes" id="UP000694501"/>
    </source>
</evidence>
<proteinExistence type="inferred from homology"/>
<dbReference type="AlphaFoldDB" id="A0A949JDB7"/>
<feature type="compositionally biased region" description="Acidic residues" evidence="7">
    <location>
        <begin position="293"/>
        <end position="303"/>
    </location>
</feature>
<dbReference type="InterPro" id="IPR045214">
    <property type="entry name" value="Surf1/Surf4"/>
</dbReference>
<feature type="compositionally biased region" description="Pro residues" evidence="7">
    <location>
        <begin position="263"/>
        <end position="275"/>
    </location>
</feature>
<dbReference type="PANTHER" id="PTHR23427:SF2">
    <property type="entry name" value="SURFEIT LOCUS PROTEIN 1"/>
    <property type="match status" value="1"/>
</dbReference>
<dbReference type="PANTHER" id="PTHR23427">
    <property type="entry name" value="SURFEIT LOCUS PROTEIN"/>
    <property type="match status" value="1"/>
</dbReference>
<keyword evidence="9" id="KW-1185">Reference proteome</keyword>
<dbReference type="GO" id="GO:0005886">
    <property type="term" value="C:plasma membrane"/>
    <property type="evidence" value="ECO:0007669"/>
    <property type="project" value="UniProtKB-SubCell"/>
</dbReference>
<comment type="similarity">
    <text evidence="2 6">Belongs to the SURF1 family.</text>
</comment>
<evidence type="ECO:0000313" key="8">
    <source>
        <dbReference type="EMBL" id="MBU7597342.1"/>
    </source>
</evidence>
<evidence type="ECO:0000256" key="1">
    <source>
        <dbReference type="ARBA" id="ARBA00004370"/>
    </source>
</evidence>
<sequence length="316" mass="34318">MYRFLLTPRWWAINLFLVTAVPFCLFMGSWQLSRFEDRAASHRERESRTEQIAQQRAKPLAQLMPVDKQTSGKVAEARGTYDTEHQFLSPGRTLEGERGSYVVTLLRTDDGGPIEGADGDGERVLPVVRGWLAGEPAPENVPAPPRGEVTVSGALQSSETTGGETGLPAGQLDRISAASLVNLVPYDVYNAWITVVDPEQLPQPLKAVPPVAPKDTGLDLKAFQNLGYTAEWFVFAAFVAFMWFRFFRRDVEVARDAAMGIVTPPPGTAKQPAPPAEAETKPEPAAKPKPEPETETETDDNSADAESGSPAGTARG</sequence>
<dbReference type="Proteomes" id="UP000694501">
    <property type="component" value="Unassembled WGS sequence"/>
</dbReference>